<name>A0AAW6BRZ1_9GAMM</name>
<gene>
    <name evidence="1" type="ORF">PH362_21765</name>
</gene>
<dbReference type="Proteomes" id="UP001212996">
    <property type="component" value="Unassembled WGS sequence"/>
</dbReference>
<organism evidence="1 2">
    <name type="scientific">Photorhabdus bodei</name>
    <dbReference type="NCBI Taxonomy" id="2029681"/>
    <lineage>
        <taxon>Bacteria</taxon>
        <taxon>Pseudomonadati</taxon>
        <taxon>Pseudomonadota</taxon>
        <taxon>Gammaproteobacteria</taxon>
        <taxon>Enterobacterales</taxon>
        <taxon>Morganellaceae</taxon>
        <taxon>Photorhabdus</taxon>
    </lineage>
</organism>
<dbReference type="EMBL" id="JAQMFO010000046">
    <property type="protein sequence ID" value="MDB6374484.1"/>
    <property type="molecule type" value="Genomic_DNA"/>
</dbReference>
<reference evidence="1" key="1">
    <citation type="submission" date="2023-01" db="EMBL/GenBank/DDBJ databases">
        <title>Genome sequencing of Photorhabdus bodei 09-20.</title>
        <authorList>
            <person name="Kalindamar S."/>
            <person name="Kumru S."/>
        </authorList>
    </citation>
    <scope>NUCLEOTIDE SEQUENCE</scope>
    <source>
        <strain evidence="1">09-20</strain>
    </source>
</reference>
<dbReference type="AlphaFoldDB" id="A0AAW6BRZ1"/>
<sequence length="92" mass="10222">MEIKKPILVSIKFDTSELDKKIDELIDELKAAFLEDIPETVLNEISDLFSNVIFTNCSTTRGALGAVDVVYFLDINAGAYNEILATIRALKL</sequence>
<evidence type="ECO:0000313" key="1">
    <source>
        <dbReference type="EMBL" id="MDB6374484.1"/>
    </source>
</evidence>
<accession>A0AAW6BRZ1</accession>
<comment type="caution">
    <text evidence="1">The sequence shown here is derived from an EMBL/GenBank/DDBJ whole genome shotgun (WGS) entry which is preliminary data.</text>
</comment>
<proteinExistence type="predicted"/>
<evidence type="ECO:0000313" key="2">
    <source>
        <dbReference type="Proteomes" id="UP001212996"/>
    </source>
</evidence>
<protein>
    <submittedName>
        <fullName evidence="1">Uncharacterized protein</fullName>
    </submittedName>
</protein>